<dbReference type="PANTHER" id="PTHR24376:SF235">
    <property type="entry name" value="C2H2-TYPE DOMAIN-CONTAINING PROTEIN"/>
    <property type="match status" value="1"/>
</dbReference>
<name>A0A8X6KW73_TRICU</name>
<evidence type="ECO:0000259" key="9">
    <source>
        <dbReference type="PROSITE" id="PS50157"/>
    </source>
</evidence>
<dbReference type="Gene3D" id="3.30.160.60">
    <property type="entry name" value="Classic Zinc Finger"/>
    <property type="match status" value="3"/>
</dbReference>
<dbReference type="Proteomes" id="UP000887116">
    <property type="component" value="Unassembled WGS sequence"/>
</dbReference>
<evidence type="ECO:0000313" key="10">
    <source>
        <dbReference type="EMBL" id="GFQ88820.1"/>
    </source>
</evidence>
<feature type="region of interest" description="Disordered" evidence="8">
    <location>
        <begin position="1175"/>
        <end position="1196"/>
    </location>
</feature>
<dbReference type="InterPro" id="IPR013087">
    <property type="entry name" value="Znf_C2H2_type"/>
</dbReference>
<dbReference type="InterPro" id="IPR036236">
    <property type="entry name" value="Znf_C2H2_sf"/>
</dbReference>
<feature type="domain" description="C2H2-type" evidence="9">
    <location>
        <begin position="123"/>
        <end position="150"/>
    </location>
</feature>
<evidence type="ECO:0000313" key="11">
    <source>
        <dbReference type="Proteomes" id="UP000887116"/>
    </source>
</evidence>
<feature type="compositionally biased region" description="Basic and acidic residues" evidence="8">
    <location>
        <begin position="103"/>
        <end position="115"/>
    </location>
</feature>
<feature type="region of interest" description="Disordered" evidence="8">
    <location>
        <begin position="1"/>
        <end position="29"/>
    </location>
</feature>
<dbReference type="Pfam" id="PF00096">
    <property type="entry name" value="zf-C2H2"/>
    <property type="match status" value="1"/>
</dbReference>
<feature type="compositionally biased region" description="Polar residues" evidence="8">
    <location>
        <begin position="742"/>
        <end position="760"/>
    </location>
</feature>
<evidence type="ECO:0000256" key="1">
    <source>
        <dbReference type="ARBA" id="ARBA00004123"/>
    </source>
</evidence>
<dbReference type="GO" id="GO:0008270">
    <property type="term" value="F:zinc ion binding"/>
    <property type="evidence" value="ECO:0007669"/>
    <property type="project" value="UniProtKB-KW"/>
</dbReference>
<dbReference type="SMART" id="SM00355">
    <property type="entry name" value="ZnF_C2H2"/>
    <property type="match status" value="14"/>
</dbReference>
<feature type="domain" description="C2H2-type" evidence="9">
    <location>
        <begin position="151"/>
        <end position="178"/>
    </location>
</feature>
<keyword evidence="6" id="KW-0539">Nucleus</keyword>
<reference evidence="10" key="1">
    <citation type="submission" date="2020-07" db="EMBL/GenBank/DDBJ databases">
        <title>Multicomponent nature underlies the extraordinary mechanical properties of spider dragline silk.</title>
        <authorList>
            <person name="Kono N."/>
            <person name="Nakamura H."/>
            <person name="Mori M."/>
            <person name="Yoshida Y."/>
            <person name="Ohtoshi R."/>
            <person name="Malay A.D."/>
            <person name="Moran D.A.P."/>
            <person name="Tomita M."/>
            <person name="Numata K."/>
            <person name="Arakawa K."/>
        </authorList>
    </citation>
    <scope>NUCLEOTIDE SEQUENCE</scope>
</reference>
<dbReference type="PROSITE" id="PS00028">
    <property type="entry name" value="ZINC_FINGER_C2H2_1"/>
    <property type="match status" value="6"/>
</dbReference>
<protein>
    <submittedName>
        <fullName evidence="10">Zinc finger protein 836</fullName>
    </submittedName>
</protein>
<gene>
    <name evidence="10" type="primary">ZNF836_3</name>
    <name evidence="10" type="ORF">TNCT_305561</name>
</gene>
<dbReference type="GO" id="GO:0005634">
    <property type="term" value="C:nucleus"/>
    <property type="evidence" value="ECO:0007669"/>
    <property type="project" value="UniProtKB-SubCell"/>
</dbReference>
<feature type="compositionally biased region" description="Basic and acidic residues" evidence="8">
    <location>
        <begin position="471"/>
        <end position="481"/>
    </location>
</feature>
<feature type="compositionally biased region" description="Basic and acidic residues" evidence="8">
    <location>
        <begin position="77"/>
        <end position="88"/>
    </location>
</feature>
<evidence type="ECO:0000256" key="7">
    <source>
        <dbReference type="PROSITE-ProRule" id="PRU00042"/>
    </source>
</evidence>
<feature type="region of interest" description="Disordered" evidence="8">
    <location>
        <begin position="677"/>
        <end position="700"/>
    </location>
</feature>
<sequence>MHALKNFSPKKHDVKVVKKSSPIKTQDGKDNLIGMAIKNDDHVAHQVIASKNVHKDNIDVRSKETLPKHSLKKLGKRKEEKVGNEKDKKKARSENSPLLVSNDHVKVEKSTKPVKGEKPNPSYICKYCCRRFRSSDQLREHVASHGSNPSFICYMCGAETGAFSSLMAHCVKHSSKKNRLDKCTKFMIETNNKELQISSQKSNIRCNHCKISFPTTEKLVSHFCSIAGKKSEYKCTYCGNVSFSVEEYRLHVLSHSVTPYLCMHCNFKGPTKKLLDKHLETCKKRPKNKKDGPIFKCKKCSMEFIHRKELNQHVRFCKGIGCKVFFKTCSKCDCVFNNKQDYDSHKCKVSEENTKITQKSSQRKKSIDKVIMRKETFLCSLCGDIFNSLREHENHKQVCVDDVHNTFNEKTSALCPTCGNIFRLEMMKEHMKTCLQSPDKSSRDSNVTKTNSDADSHTTRRSARLVRRKSSLSEENSRCKEGRPKIKRFRKKVLKCVPGRKGRQSKLGNENFRCTDCDLTFCSKSTLLRHKRMHSGNPYFSCKYCGKFFFRKDVYTRHEVNVHSKSSKNVFCCYYCRLYFADPPTLREHVLALHKENAFLPVRTEHSQNIHQPIKIKIEPDTNNSEVMGKSLETNSDAVDNDFFKNTSLTPSTFPLTKKCGTCLQSFGNISDIEKHMKSHQKVQHSTNPDTPVNNVSNDNVNKSSFCVNQNVESSVDLPESISNHDSLNSFPSKSAQEKESSVSLLNNNGSDSVNTDFSEPANQDQILSSEPAKFKCKLCLQEFQDAVLFESHKNFDHKLIDWYRCLICERIGPKQDMIDHMFAHMCKIGSFVINNNVNSVDNILPYLLDKESKEVHRTDQSNCITCSSSLEIHEIMESELPPLIDSRLAVSECSKDKSNILQSQCLIEEKLSSSEDVEVIQENKLTLSVEVDKCILSRRQSPIKEHSKSENIENKCEENSDSSLYVESREDACSFPQKAINLNESNISVIDVTSEENIKETFQQFLPKDSFVQNSIEENLCYSNLSSNKNITDNTNFSQLRYLLENFKKKTNSDIDENAEKETDLSTFQTVDKSSINTDCAQLRLLLKNSSSNNSSNFNRTLQSVETQTCMKFSDRNLESPFKNTQDAFCNLSSESPISKVPANFKRLVSQQQDMNQSINTCLKFDINQSGCEMSENLSPQKQNPSSASKLGRTSDIFPTSQIQSKILDFSDLLKIADSSGANDDSLFLCNEPLNISSNLSQTDSLFTFNCSPKHPDILKSPSNENFNEFSEASHHNFYKISNASSMGAAMINPNKSTCDSKGMFYGASSKHSIPVEIDCTENYKEPHHFSPVHGISPPVNTQTPKKGKVKSCFSSEHLENFLQNKCNKCGRTFRDRNECVKHYVNCVKSVWTSKNNYINDDLKYPETLHSLLSKSEARTSQQIISTSSKSENTCEEISNDSVLNLSRNSFNS</sequence>
<feature type="domain" description="C2H2-type" evidence="9">
    <location>
        <begin position="540"/>
        <end position="568"/>
    </location>
</feature>
<evidence type="ECO:0000256" key="3">
    <source>
        <dbReference type="ARBA" id="ARBA00022737"/>
    </source>
</evidence>
<dbReference type="SUPFAM" id="SSF57667">
    <property type="entry name" value="beta-beta-alpha zinc fingers"/>
    <property type="match status" value="2"/>
</dbReference>
<feature type="region of interest" description="Disordered" evidence="8">
    <location>
        <begin position="64"/>
        <end position="115"/>
    </location>
</feature>
<dbReference type="PROSITE" id="PS50157">
    <property type="entry name" value="ZINC_FINGER_C2H2_2"/>
    <property type="match status" value="6"/>
</dbReference>
<dbReference type="OrthoDB" id="6418542at2759"/>
<evidence type="ECO:0000256" key="8">
    <source>
        <dbReference type="SAM" id="MobiDB-lite"/>
    </source>
</evidence>
<comment type="caution">
    <text evidence="10">The sequence shown here is derived from an EMBL/GenBank/DDBJ whole genome shotgun (WGS) entry which is preliminary data.</text>
</comment>
<organism evidence="10 11">
    <name type="scientific">Trichonephila clavata</name>
    <name type="common">Joro spider</name>
    <name type="synonym">Nephila clavata</name>
    <dbReference type="NCBI Taxonomy" id="2740835"/>
    <lineage>
        <taxon>Eukaryota</taxon>
        <taxon>Metazoa</taxon>
        <taxon>Ecdysozoa</taxon>
        <taxon>Arthropoda</taxon>
        <taxon>Chelicerata</taxon>
        <taxon>Arachnida</taxon>
        <taxon>Araneae</taxon>
        <taxon>Araneomorphae</taxon>
        <taxon>Entelegynae</taxon>
        <taxon>Araneoidea</taxon>
        <taxon>Nephilidae</taxon>
        <taxon>Trichonephila</taxon>
    </lineage>
</organism>
<feature type="compositionally biased region" description="Low complexity" evidence="8">
    <location>
        <begin position="687"/>
        <end position="700"/>
    </location>
</feature>
<dbReference type="EMBL" id="BMAO01023455">
    <property type="protein sequence ID" value="GFQ88820.1"/>
    <property type="molecule type" value="Genomic_DNA"/>
</dbReference>
<evidence type="ECO:0000256" key="5">
    <source>
        <dbReference type="ARBA" id="ARBA00022833"/>
    </source>
</evidence>
<feature type="compositionally biased region" description="Polar residues" evidence="8">
    <location>
        <begin position="434"/>
        <end position="451"/>
    </location>
</feature>
<feature type="compositionally biased region" description="Polar residues" evidence="8">
    <location>
        <begin position="1175"/>
        <end position="1190"/>
    </location>
</feature>
<feature type="domain" description="C2H2-type" evidence="9">
    <location>
        <begin position="295"/>
        <end position="315"/>
    </location>
</feature>
<keyword evidence="5" id="KW-0862">Zinc</keyword>
<keyword evidence="2" id="KW-0479">Metal-binding</keyword>
<accession>A0A8X6KW73</accession>
<feature type="domain" description="C2H2-type" evidence="9">
    <location>
        <begin position="658"/>
        <end position="685"/>
    </location>
</feature>
<evidence type="ECO:0000256" key="4">
    <source>
        <dbReference type="ARBA" id="ARBA00022771"/>
    </source>
</evidence>
<feature type="compositionally biased region" description="Basic residues" evidence="8">
    <location>
        <begin position="459"/>
        <end position="470"/>
    </location>
</feature>
<keyword evidence="11" id="KW-1185">Reference proteome</keyword>
<feature type="region of interest" description="Disordered" evidence="8">
    <location>
        <begin position="739"/>
        <end position="760"/>
    </location>
</feature>
<keyword evidence="3" id="KW-0677">Repeat</keyword>
<keyword evidence="4 7" id="KW-0863">Zinc-finger</keyword>
<evidence type="ECO:0000256" key="2">
    <source>
        <dbReference type="ARBA" id="ARBA00022723"/>
    </source>
</evidence>
<evidence type="ECO:0000256" key="6">
    <source>
        <dbReference type="ARBA" id="ARBA00023242"/>
    </source>
</evidence>
<comment type="subcellular location">
    <subcellularLocation>
        <location evidence="1">Nucleus</location>
    </subcellularLocation>
</comment>
<feature type="domain" description="C2H2-type" evidence="9">
    <location>
        <begin position="512"/>
        <end position="539"/>
    </location>
</feature>
<dbReference type="PANTHER" id="PTHR24376">
    <property type="entry name" value="ZINC FINGER PROTEIN"/>
    <property type="match status" value="1"/>
</dbReference>
<proteinExistence type="predicted"/>
<feature type="region of interest" description="Disordered" evidence="8">
    <location>
        <begin position="433"/>
        <end position="481"/>
    </location>
</feature>